<comment type="caution">
    <text evidence="2">The sequence shown here is derived from an EMBL/GenBank/DDBJ whole genome shotgun (WGS) entry which is preliminary data.</text>
</comment>
<evidence type="ECO:0000313" key="3">
    <source>
        <dbReference type="Proteomes" id="UP000292052"/>
    </source>
</evidence>
<name>A0A482VWP8_ASBVE</name>
<keyword evidence="1" id="KW-0472">Membrane</keyword>
<accession>A0A482VWP8</accession>
<keyword evidence="1" id="KW-1133">Transmembrane helix</keyword>
<feature type="transmembrane region" description="Helical" evidence="1">
    <location>
        <begin position="24"/>
        <end position="51"/>
    </location>
</feature>
<evidence type="ECO:0000256" key="1">
    <source>
        <dbReference type="SAM" id="Phobius"/>
    </source>
</evidence>
<dbReference type="AlphaFoldDB" id="A0A482VWP8"/>
<dbReference type="Proteomes" id="UP000292052">
    <property type="component" value="Unassembled WGS sequence"/>
</dbReference>
<evidence type="ECO:0000313" key="2">
    <source>
        <dbReference type="EMBL" id="RZC37136.1"/>
    </source>
</evidence>
<protein>
    <submittedName>
        <fullName evidence="2">Uncharacterized protein</fullName>
    </submittedName>
</protein>
<feature type="non-terminal residue" evidence="2">
    <location>
        <position position="61"/>
    </location>
</feature>
<keyword evidence="3" id="KW-1185">Reference proteome</keyword>
<keyword evidence="1" id="KW-0812">Transmembrane</keyword>
<sequence>MSESSANKDLNKTIIFFKIKQIPFLGIFMVCADFHGSVTSNLVFIAININITIKIGMKKKL</sequence>
<gene>
    <name evidence="2" type="ORF">BDFB_014062</name>
</gene>
<reference evidence="2 3" key="1">
    <citation type="submission" date="2017-03" db="EMBL/GenBank/DDBJ databases">
        <title>Genome of the blue death feigning beetle - Asbolus verrucosus.</title>
        <authorList>
            <person name="Rider S.D."/>
        </authorList>
    </citation>
    <scope>NUCLEOTIDE SEQUENCE [LARGE SCALE GENOMIC DNA]</scope>
    <source>
        <strain evidence="2">Butters</strain>
        <tissue evidence="2">Head and leg muscle</tissue>
    </source>
</reference>
<organism evidence="2 3">
    <name type="scientific">Asbolus verrucosus</name>
    <name type="common">Desert ironclad beetle</name>
    <dbReference type="NCBI Taxonomy" id="1661398"/>
    <lineage>
        <taxon>Eukaryota</taxon>
        <taxon>Metazoa</taxon>
        <taxon>Ecdysozoa</taxon>
        <taxon>Arthropoda</taxon>
        <taxon>Hexapoda</taxon>
        <taxon>Insecta</taxon>
        <taxon>Pterygota</taxon>
        <taxon>Neoptera</taxon>
        <taxon>Endopterygota</taxon>
        <taxon>Coleoptera</taxon>
        <taxon>Polyphaga</taxon>
        <taxon>Cucujiformia</taxon>
        <taxon>Tenebrionidae</taxon>
        <taxon>Pimeliinae</taxon>
        <taxon>Asbolus</taxon>
    </lineage>
</organism>
<proteinExistence type="predicted"/>
<dbReference type="EMBL" id="QDEB01055382">
    <property type="protein sequence ID" value="RZC37136.1"/>
    <property type="molecule type" value="Genomic_DNA"/>
</dbReference>